<dbReference type="RefSeq" id="WP_245692834.1">
    <property type="nucleotide sequence ID" value="NZ_CP155571.1"/>
</dbReference>
<keyword evidence="1" id="KW-0472">Membrane</keyword>
<feature type="transmembrane region" description="Helical" evidence="1">
    <location>
        <begin position="140"/>
        <end position="164"/>
    </location>
</feature>
<accession>A0ABZ3J1T8</accession>
<dbReference type="PANTHER" id="PTHR32063">
    <property type="match status" value="1"/>
</dbReference>
<dbReference type="EMBL" id="CP155571">
    <property type="protein sequence ID" value="XFO72029.1"/>
    <property type="molecule type" value="Genomic_DNA"/>
</dbReference>
<proteinExistence type="predicted"/>
<dbReference type="PANTHER" id="PTHR32063:SF0">
    <property type="entry name" value="SWARMING MOTILITY PROTEIN SWRC"/>
    <property type="match status" value="1"/>
</dbReference>
<evidence type="ECO:0000313" key="3">
    <source>
        <dbReference type="Proteomes" id="UP000216052"/>
    </source>
</evidence>
<dbReference type="SUPFAM" id="SSF82866">
    <property type="entry name" value="Multidrug efflux transporter AcrB transmembrane domain"/>
    <property type="match status" value="1"/>
</dbReference>
<organism evidence="2 3">
    <name type="scientific">Sporomusa acidovorans (strain ATCC 49682 / DSM 3132 / Mol)</name>
    <dbReference type="NCBI Taxonomy" id="1123286"/>
    <lineage>
        <taxon>Bacteria</taxon>
        <taxon>Bacillati</taxon>
        <taxon>Bacillota</taxon>
        <taxon>Negativicutes</taxon>
        <taxon>Selenomonadales</taxon>
        <taxon>Sporomusaceae</taxon>
        <taxon>Sporomusa</taxon>
    </lineage>
</organism>
<keyword evidence="3" id="KW-1185">Reference proteome</keyword>
<dbReference type="InterPro" id="IPR001036">
    <property type="entry name" value="Acrflvin-R"/>
</dbReference>
<name>A0ABZ3J1T8_SPOA4</name>
<reference evidence="2" key="1">
    <citation type="submission" date="2024-05" db="EMBL/GenBank/DDBJ databases">
        <title>Isolation and characterization of Sporomusa carbonis sp. nov., a carboxydotrophic hydrogenogen in the genus of Sporomusa isolated from a charcoal burning pile.</title>
        <authorList>
            <person name="Boeer T."/>
            <person name="Rosenbaum F."/>
            <person name="Eysell L."/>
            <person name="Mueller V."/>
            <person name="Daniel R."/>
            <person name="Poehlein A."/>
        </authorList>
    </citation>
    <scope>NUCLEOTIDE SEQUENCE [LARGE SCALE GENOMIC DNA]</scope>
    <source>
        <strain evidence="2">DSM 3132</strain>
    </source>
</reference>
<keyword evidence="1" id="KW-1133">Transmembrane helix</keyword>
<evidence type="ECO:0000256" key="1">
    <source>
        <dbReference type="SAM" id="Phobius"/>
    </source>
</evidence>
<keyword evidence="1" id="KW-0812">Transmembrane</keyword>
<dbReference type="PRINTS" id="PR00702">
    <property type="entry name" value="ACRIFLAVINRP"/>
</dbReference>
<evidence type="ECO:0000313" key="2">
    <source>
        <dbReference type="EMBL" id="XFO72029.1"/>
    </source>
</evidence>
<dbReference type="Gene3D" id="1.20.1640.10">
    <property type="entry name" value="Multidrug efflux transporter AcrB transmembrane domain"/>
    <property type="match status" value="1"/>
</dbReference>
<sequence>MMQDSFKEIAKALVLAVILIYMVLAAEFESFIHPFTIMLSLPFSLIGAILGLLIAGSTINIMSLIGVIMLMGLVTKNAILLIDYTNQLRDQGMPIVDALVEAGTVRLRPILMTTMAMIFGMAPIALGIGAGAEIRSSMGVALIGGLITSTFLTLVIIPLVYLLIDKLQKQFKLAKSDIPERNPGA</sequence>
<dbReference type="Proteomes" id="UP000216052">
    <property type="component" value="Chromosome"/>
</dbReference>
<feature type="transmembrane region" description="Helical" evidence="1">
    <location>
        <begin position="110"/>
        <end position="128"/>
    </location>
</feature>
<protein>
    <submittedName>
        <fullName evidence="2">Swarming motility protein SwrC</fullName>
    </submittedName>
</protein>
<dbReference type="Pfam" id="PF00873">
    <property type="entry name" value="ACR_tran"/>
    <property type="match status" value="1"/>
</dbReference>
<gene>
    <name evidence="2" type="primary">swrC_3</name>
    <name evidence="2" type="ORF">SPACI_020750</name>
</gene>